<dbReference type="GO" id="GO:0003743">
    <property type="term" value="F:translation initiation factor activity"/>
    <property type="evidence" value="ECO:0007669"/>
    <property type="project" value="UniProtKB-KW"/>
</dbReference>
<dbReference type="AlphaFoldDB" id="V4HIV9"/>
<accession>V4HIV9</accession>
<dbReference type="STRING" id="1324957.K933_02036"/>
<dbReference type="OrthoDB" id="7429at2157"/>
<evidence type="ECO:0000313" key="2">
    <source>
        <dbReference type="EMBL" id="ESP89728.1"/>
    </source>
</evidence>
<proteinExistence type="predicted"/>
<feature type="region of interest" description="Disordered" evidence="1">
    <location>
        <begin position="54"/>
        <end position="77"/>
    </location>
</feature>
<dbReference type="Gene3D" id="1.10.472.170">
    <property type="match status" value="1"/>
</dbReference>
<organism evidence="2 3">
    <name type="scientific">Candidatus Halobonum tyrrellensis G22</name>
    <dbReference type="NCBI Taxonomy" id="1324957"/>
    <lineage>
        <taxon>Archaea</taxon>
        <taxon>Methanobacteriati</taxon>
        <taxon>Methanobacteriota</taxon>
        <taxon>Stenosarchaea group</taxon>
        <taxon>Halobacteria</taxon>
        <taxon>Halobacteriales</taxon>
        <taxon>Haloferacaceae</taxon>
        <taxon>Candidatus Halobonum</taxon>
    </lineage>
</organism>
<keyword evidence="3" id="KW-1185">Reference proteome</keyword>
<dbReference type="eggNOG" id="arCOG01981">
    <property type="taxonomic scope" value="Archaea"/>
</dbReference>
<protein>
    <submittedName>
        <fullName evidence="2">Transcription initiation factor TFIIIB, Brf1 subunit/transcription initiation factor TFIIB</fullName>
    </submittedName>
</protein>
<reference evidence="2 3" key="1">
    <citation type="journal article" date="2013" name="Genome Announc.">
        <title>Draft Genome Sequence of 'Candidatus Halobonum tyrrellensis' Strain G22, Isolated from the Hypersaline Waters of Lake Tyrrell, Australia.</title>
        <authorList>
            <person name="Ugalde J.A."/>
            <person name="Narasingarao P."/>
            <person name="Kuo S."/>
            <person name="Podell S."/>
            <person name="Allen E.E."/>
        </authorList>
    </citation>
    <scope>NUCLEOTIDE SEQUENCE [LARGE SCALE GENOMIC DNA]</scope>
    <source>
        <strain evidence="2 3">G22</strain>
    </source>
</reference>
<dbReference type="SUPFAM" id="SSF57783">
    <property type="entry name" value="Zinc beta-ribbon"/>
    <property type="match status" value="1"/>
</dbReference>
<sequence length="77" mass="8236">MPTRAIYETTVDEDVYPDSNANPCPECGDRVTTNAVGTVCDDCGLVIDSAPEWQNQSAADREQYGPPAVRGTVSADE</sequence>
<evidence type="ECO:0000256" key="1">
    <source>
        <dbReference type="SAM" id="MobiDB-lite"/>
    </source>
</evidence>
<name>V4HIV9_9EURY</name>
<comment type="caution">
    <text evidence="2">The sequence shown here is derived from an EMBL/GenBank/DDBJ whole genome shotgun (WGS) entry which is preliminary data.</text>
</comment>
<evidence type="ECO:0000313" key="3">
    <source>
        <dbReference type="Proteomes" id="UP000017840"/>
    </source>
</evidence>
<keyword evidence="2" id="KW-0396">Initiation factor</keyword>
<dbReference type="EMBL" id="ASGZ01000005">
    <property type="protein sequence ID" value="ESP89728.1"/>
    <property type="molecule type" value="Genomic_DNA"/>
</dbReference>
<keyword evidence="2" id="KW-0648">Protein biosynthesis</keyword>
<gene>
    <name evidence="2" type="ORF">K933_02036</name>
</gene>
<feature type="region of interest" description="Disordered" evidence="1">
    <location>
        <begin position="1"/>
        <end position="20"/>
    </location>
</feature>
<dbReference type="Proteomes" id="UP000017840">
    <property type="component" value="Unassembled WGS sequence"/>
</dbReference>